<evidence type="ECO:0000313" key="1">
    <source>
        <dbReference type="EMBL" id="SVA17124.1"/>
    </source>
</evidence>
<gene>
    <name evidence="1" type="ORF">METZ01_LOCUS69978</name>
</gene>
<accession>A0A381TMV8</accession>
<dbReference type="EMBL" id="UINC01004825">
    <property type="protein sequence ID" value="SVA17124.1"/>
    <property type="molecule type" value="Genomic_DNA"/>
</dbReference>
<dbReference type="AlphaFoldDB" id="A0A381TMV8"/>
<sequence>MNLLNIIKNKILKHYTYNNEKVYDFGINNEFDKYEKKFIEKNKKNLKKLENKNLNLKKIERKNIKNMILKENEIQNIIDNFIQLYNENNKNRINSIKKTLNVKLNLNDKDNIYFISFFAEFEKFVHSRYFNIFFICITNNFDIENKILFVDILGSLGHSDILSGHYIKDLKGHYINVFKEKPLEFILNQNKINNLLEKREDPLKDRKKKKQEKKKYKTVESKNIFEKENNIKIKIGDKCLKKKNGKIKLVKCENADIYNYDGKYIKDDDNYCLTYHKDKDISFTSCEMKEKCSKKNKNNNCKSVKFRKYGSLEFKKMNKCLNSDLKLKKCYKTD</sequence>
<reference evidence="1" key="1">
    <citation type="submission" date="2018-05" db="EMBL/GenBank/DDBJ databases">
        <authorList>
            <person name="Lanie J.A."/>
            <person name="Ng W.-L."/>
            <person name="Kazmierczak K.M."/>
            <person name="Andrzejewski T.M."/>
            <person name="Davidsen T.M."/>
            <person name="Wayne K.J."/>
            <person name="Tettelin H."/>
            <person name="Glass J.I."/>
            <person name="Rusch D."/>
            <person name="Podicherti R."/>
            <person name="Tsui H.-C.T."/>
            <person name="Winkler M.E."/>
        </authorList>
    </citation>
    <scope>NUCLEOTIDE SEQUENCE</scope>
</reference>
<organism evidence="1">
    <name type="scientific">marine metagenome</name>
    <dbReference type="NCBI Taxonomy" id="408172"/>
    <lineage>
        <taxon>unclassified sequences</taxon>
        <taxon>metagenomes</taxon>
        <taxon>ecological metagenomes</taxon>
    </lineage>
</organism>
<feature type="non-terminal residue" evidence="1">
    <location>
        <position position="1"/>
    </location>
</feature>
<name>A0A381TMV8_9ZZZZ</name>
<feature type="non-terminal residue" evidence="1">
    <location>
        <position position="334"/>
    </location>
</feature>
<protein>
    <submittedName>
        <fullName evidence="1">Uncharacterized protein</fullName>
    </submittedName>
</protein>
<proteinExistence type="predicted"/>